<dbReference type="PANTHER" id="PTHR43283">
    <property type="entry name" value="BETA-LACTAMASE-RELATED"/>
    <property type="match status" value="1"/>
</dbReference>
<dbReference type="InterPro" id="IPR012338">
    <property type="entry name" value="Beta-lactam/transpept-like"/>
</dbReference>
<feature type="domain" description="Beta-lactamase-related" evidence="2">
    <location>
        <begin position="77"/>
        <end position="345"/>
    </location>
</feature>
<comment type="caution">
    <text evidence="3">The sequence shown here is derived from an EMBL/GenBank/DDBJ whole genome shotgun (WGS) entry which is preliminary data.</text>
</comment>
<evidence type="ECO:0000313" key="3">
    <source>
        <dbReference type="EMBL" id="MBB6094131.1"/>
    </source>
</evidence>
<dbReference type="EMBL" id="JACHHZ010000003">
    <property type="protein sequence ID" value="MBB6094131.1"/>
    <property type="molecule type" value="Genomic_DNA"/>
</dbReference>
<reference evidence="3 4" key="1">
    <citation type="submission" date="2020-08" db="EMBL/GenBank/DDBJ databases">
        <title>Genomic Encyclopedia of Type Strains, Phase IV (KMG-IV): sequencing the most valuable type-strain genomes for metagenomic binning, comparative biology and taxonomic classification.</title>
        <authorList>
            <person name="Goeker M."/>
        </authorList>
    </citation>
    <scope>NUCLEOTIDE SEQUENCE [LARGE SCALE GENOMIC DNA]</scope>
    <source>
        <strain evidence="3 4">DSM 26723</strain>
    </source>
</reference>
<protein>
    <submittedName>
        <fullName evidence="3">CubicO group peptidase (Beta-lactamase class C family)</fullName>
    </submittedName>
</protein>
<dbReference type="PROSITE" id="PS51257">
    <property type="entry name" value="PROKAR_LIPOPROTEIN"/>
    <property type="match status" value="1"/>
</dbReference>
<feature type="chain" id="PRO_5032778294" evidence="1">
    <location>
        <begin position="23"/>
        <end position="372"/>
    </location>
</feature>
<dbReference type="Pfam" id="PF00144">
    <property type="entry name" value="Beta-lactamase"/>
    <property type="match status" value="1"/>
</dbReference>
<dbReference type="AlphaFoldDB" id="A0A841HLN2"/>
<organism evidence="3 4">
    <name type="scientific">Povalibacter uvarum</name>
    <dbReference type="NCBI Taxonomy" id="732238"/>
    <lineage>
        <taxon>Bacteria</taxon>
        <taxon>Pseudomonadati</taxon>
        <taxon>Pseudomonadota</taxon>
        <taxon>Gammaproteobacteria</taxon>
        <taxon>Steroidobacterales</taxon>
        <taxon>Steroidobacteraceae</taxon>
        <taxon>Povalibacter</taxon>
    </lineage>
</organism>
<keyword evidence="1" id="KW-0732">Signal</keyword>
<evidence type="ECO:0000259" key="2">
    <source>
        <dbReference type="Pfam" id="PF00144"/>
    </source>
</evidence>
<gene>
    <name evidence="3" type="ORF">HNQ60_003012</name>
</gene>
<dbReference type="PANTHER" id="PTHR43283:SF7">
    <property type="entry name" value="BETA-LACTAMASE-RELATED DOMAIN-CONTAINING PROTEIN"/>
    <property type="match status" value="1"/>
</dbReference>
<dbReference type="InterPro" id="IPR050789">
    <property type="entry name" value="Diverse_Enzym_Activities"/>
</dbReference>
<accession>A0A841HLN2</accession>
<feature type="signal peptide" evidence="1">
    <location>
        <begin position="1"/>
        <end position="22"/>
    </location>
</feature>
<dbReference type="SUPFAM" id="SSF56601">
    <property type="entry name" value="beta-lactamase/transpeptidase-like"/>
    <property type="match status" value="1"/>
</dbReference>
<proteinExistence type="predicted"/>
<dbReference type="RefSeq" id="WP_184333120.1">
    <property type="nucleotide sequence ID" value="NZ_JACHHZ010000003.1"/>
</dbReference>
<evidence type="ECO:0000313" key="4">
    <source>
        <dbReference type="Proteomes" id="UP000588068"/>
    </source>
</evidence>
<name>A0A841HLN2_9GAMM</name>
<dbReference type="Proteomes" id="UP000588068">
    <property type="component" value="Unassembled WGS sequence"/>
</dbReference>
<dbReference type="Gene3D" id="3.40.710.10">
    <property type="entry name" value="DD-peptidase/beta-lactamase superfamily"/>
    <property type="match status" value="1"/>
</dbReference>
<sequence>MRWLPGIAIAMLLAACGGGSSSSPETPDPAPPPPPASITVIDVSQPWVTATPASVSMDEVRLNRGISDLSGMSRVRSVLVARHGKLIAQNYLGGTSQATRFDLRSVTKSVVSMLTAIAIAQGDLSGLDATVGDHLGTPYVLDAGDRAVTVRQMLTMTSRYQWNESNGDDYNRWIVTDDHVQYLLDRSQTASADFEYNSALVHMLGVVLEHATGQKLPQFAQDALFDRLGITSVEWEVLDAEHVNGGSGIRMTAEDLLRFGQWILQKGNSGRAQIVTEEWVREATTPKFNWRNTYNQQRSTTYGYLWWVADAPAVPAAFAWGYGGQFVYVAPSLDMVIVVTTDWVGMSAETNPSAFAGQILSIIAGDILPAAR</sequence>
<keyword evidence="4" id="KW-1185">Reference proteome</keyword>
<evidence type="ECO:0000256" key="1">
    <source>
        <dbReference type="SAM" id="SignalP"/>
    </source>
</evidence>
<dbReference type="InterPro" id="IPR001466">
    <property type="entry name" value="Beta-lactam-related"/>
</dbReference>